<organism evidence="2 3">
    <name type="scientific">Solanum commersonii</name>
    <name type="common">Commerson's wild potato</name>
    <name type="synonym">Commerson's nightshade</name>
    <dbReference type="NCBI Taxonomy" id="4109"/>
    <lineage>
        <taxon>Eukaryota</taxon>
        <taxon>Viridiplantae</taxon>
        <taxon>Streptophyta</taxon>
        <taxon>Embryophyta</taxon>
        <taxon>Tracheophyta</taxon>
        <taxon>Spermatophyta</taxon>
        <taxon>Magnoliopsida</taxon>
        <taxon>eudicotyledons</taxon>
        <taxon>Gunneridae</taxon>
        <taxon>Pentapetalae</taxon>
        <taxon>asterids</taxon>
        <taxon>lamiids</taxon>
        <taxon>Solanales</taxon>
        <taxon>Solanaceae</taxon>
        <taxon>Solanoideae</taxon>
        <taxon>Solaneae</taxon>
        <taxon>Solanum</taxon>
    </lineage>
</organism>
<dbReference type="OrthoDB" id="1295633at2759"/>
<dbReference type="AlphaFoldDB" id="A0A9J5W7D0"/>
<evidence type="ECO:0000313" key="2">
    <source>
        <dbReference type="EMBL" id="KAG5571442.1"/>
    </source>
</evidence>
<proteinExistence type="predicted"/>
<reference evidence="2 3" key="1">
    <citation type="submission" date="2020-09" db="EMBL/GenBank/DDBJ databases">
        <title>De no assembly of potato wild relative species, Solanum commersonii.</title>
        <authorList>
            <person name="Cho K."/>
        </authorList>
    </citation>
    <scope>NUCLEOTIDE SEQUENCE [LARGE SCALE GENOMIC DNA]</scope>
    <source>
        <strain evidence="2">LZ3.2</strain>
        <tissue evidence="2">Leaf</tissue>
    </source>
</reference>
<protein>
    <submittedName>
        <fullName evidence="2">Uncharacterized protein</fullName>
    </submittedName>
</protein>
<feature type="region of interest" description="Disordered" evidence="1">
    <location>
        <begin position="1"/>
        <end position="31"/>
    </location>
</feature>
<evidence type="ECO:0000256" key="1">
    <source>
        <dbReference type="SAM" id="MobiDB-lite"/>
    </source>
</evidence>
<sequence>MDKELQQIKGQQHDAKHAELSPSDGSKIPELEGTNTNLVGTCYHYRLLSTVYTATGDEILAIPKLHKAFMHYKRITKGTLFYIKFYSAPIEILYDEIKPIIQVIQIGLTREMIIPEKIEKQEEIQKIEIPAFYARKRVIGLATILNELATNYLSGNAVWSYYAREQTMIYSNCRETRPADMEEIRQWVLSILKPEQKPTTRAIRQNFISTEIMVNYCKTIGHKYPDHQCSKCYREDNIIPAINLE</sequence>
<dbReference type="EMBL" id="JACXVP010000012">
    <property type="protein sequence ID" value="KAG5571442.1"/>
    <property type="molecule type" value="Genomic_DNA"/>
</dbReference>
<keyword evidence="3" id="KW-1185">Reference proteome</keyword>
<accession>A0A9J5W7D0</accession>
<evidence type="ECO:0000313" key="3">
    <source>
        <dbReference type="Proteomes" id="UP000824120"/>
    </source>
</evidence>
<feature type="compositionally biased region" description="Basic and acidic residues" evidence="1">
    <location>
        <begin position="1"/>
        <end position="19"/>
    </location>
</feature>
<dbReference type="Proteomes" id="UP000824120">
    <property type="component" value="Chromosome 12"/>
</dbReference>
<name>A0A9J5W7D0_SOLCO</name>
<comment type="caution">
    <text evidence="2">The sequence shown here is derived from an EMBL/GenBank/DDBJ whole genome shotgun (WGS) entry which is preliminary data.</text>
</comment>
<gene>
    <name evidence="2" type="ORF">H5410_061208</name>
</gene>